<keyword evidence="7" id="KW-1278">Translocase</keyword>
<dbReference type="EC" id="3.6.3.-" evidence="10"/>
<evidence type="ECO:0000313" key="10">
    <source>
        <dbReference type="EMBL" id="MBM7841021.1"/>
    </source>
</evidence>
<keyword evidence="5" id="KW-0547">Nucleotide-binding</keyword>
<evidence type="ECO:0000256" key="6">
    <source>
        <dbReference type="ARBA" id="ARBA00022840"/>
    </source>
</evidence>
<keyword evidence="3" id="KW-0813">Transport</keyword>
<dbReference type="InterPro" id="IPR017871">
    <property type="entry name" value="ABC_transporter-like_CS"/>
</dbReference>
<dbReference type="RefSeq" id="WP_204468933.1">
    <property type="nucleotide sequence ID" value="NZ_JAFBCV010000020.1"/>
</dbReference>
<feature type="domain" description="ABC transporter" evidence="9">
    <location>
        <begin position="263"/>
        <end position="478"/>
    </location>
</feature>
<evidence type="ECO:0000256" key="1">
    <source>
        <dbReference type="ARBA" id="ARBA00004202"/>
    </source>
</evidence>
<evidence type="ECO:0000313" key="11">
    <source>
        <dbReference type="Proteomes" id="UP001179280"/>
    </source>
</evidence>
<evidence type="ECO:0000256" key="7">
    <source>
        <dbReference type="ARBA" id="ARBA00022967"/>
    </source>
</evidence>
<dbReference type="EMBL" id="JAFBCV010000020">
    <property type="protein sequence ID" value="MBM7841021.1"/>
    <property type="molecule type" value="Genomic_DNA"/>
</dbReference>
<dbReference type="SMART" id="SM00382">
    <property type="entry name" value="AAA"/>
    <property type="match status" value="2"/>
</dbReference>
<gene>
    <name evidence="10" type="ORF">JOC54_004320</name>
</gene>
<proteinExistence type="inferred from homology"/>
<dbReference type="PANTHER" id="PTHR43553">
    <property type="entry name" value="HEAVY METAL TRANSPORTER"/>
    <property type="match status" value="1"/>
</dbReference>
<accession>A0ABS2T0P1</accession>
<dbReference type="InterPro" id="IPR003439">
    <property type="entry name" value="ABC_transporter-like_ATP-bd"/>
</dbReference>
<name>A0ABS2T0P1_9BACI</name>
<dbReference type="InterPro" id="IPR015856">
    <property type="entry name" value="ABC_transpr_CbiO/EcfA_su"/>
</dbReference>
<dbReference type="GO" id="GO:0016787">
    <property type="term" value="F:hydrolase activity"/>
    <property type="evidence" value="ECO:0007669"/>
    <property type="project" value="UniProtKB-KW"/>
</dbReference>
<keyword evidence="6 10" id="KW-0067">ATP-binding</keyword>
<evidence type="ECO:0000256" key="5">
    <source>
        <dbReference type="ARBA" id="ARBA00022741"/>
    </source>
</evidence>
<keyword evidence="4" id="KW-1003">Cell membrane</keyword>
<dbReference type="PROSITE" id="PS00211">
    <property type="entry name" value="ABC_TRANSPORTER_1"/>
    <property type="match status" value="1"/>
</dbReference>
<dbReference type="InterPro" id="IPR050095">
    <property type="entry name" value="ECF_ABC_transporter_ATP-bd"/>
</dbReference>
<feature type="domain" description="ABC transporter" evidence="9">
    <location>
        <begin position="8"/>
        <end position="237"/>
    </location>
</feature>
<dbReference type="Gene3D" id="3.40.50.300">
    <property type="entry name" value="P-loop containing nucleotide triphosphate hydrolases"/>
    <property type="match status" value="2"/>
</dbReference>
<dbReference type="InterPro" id="IPR003593">
    <property type="entry name" value="AAA+_ATPase"/>
</dbReference>
<evidence type="ECO:0000256" key="2">
    <source>
        <dbReference type="ARBA" id="ARBA00005417"/>
    </source>
</evidence>
<evidence type="ECO:0000256" key="8">
    <source>
        <dbReference type="ARBA" id="ARBA00023136"/>
    </source>
</evidence>
<organism evidence="10 11">
    <name type="scientific">Shouchella xiaoxiensis</name>
    <dbReference type="NCBI Taxonomy" id="766895"/>
    <lineage>
        <taxon>Bacteria</taxon>
        <taxon>Bacillati</taxon>
        <taxon>Bacillota</taxon>
        <taxon>Bacilli</taxon>
        <taxon>Bacillales</taxon>
        <taxon>Bacillaceae</taxon>
        <taxon>Shouchella</taxon>
    </lineage>
</organism>
<keyword evidence="11" id="KW-1185">Reference proteome</keyword>
<comment type="caution">
    <text evidence="10">The sequence shown here is derived from an EMBL/GenBank/DDBJ whole genome shotgun (WGS) entry which is preliminary data.</text>
</comment>
<protein>
    <submittedName>
        <fullName evidence="10">Energy-coupling factor transport system ATP-binding protein</fullName>
        <ecNumber evidence="10">3.6.3.-</ecNumber>
    </submittedName>
</protein>
<reference evidence="10" key="1">
    <citation type="submission" date="2021-01" db="EMBL/GenBank/DDBJ databases">
        <title>Genomic Encyclopedia of Type Strains, Phase IV (KMG-IV): sequencing the most valuable type-strain genomes for metagenomic binning, comparative biology and taxonomic classification.</title>
        <authorList>
            <person name="Goeker M."/>
        </authorList>
    </citation>
    <scope>NUCLEOTIDE SEQUENCE</scope>
    <source>
        <strain evidence="10">DSM 21943</strain>
    </source>
</reference>
<dbReference type="InterPro" id="IPR027417">
    <property type="entry name" value="P-loop_NTPase"/>
</dbReference>
<evidence type="ECO:0000256" key="3">
    <source>
        <dbReference type="ARBA" id="ARBA00022448"/>
    </source>
</evidence>
<dbReference type="CDD" id="cd03225">
    <property type="entry name" value="ABC_cobalt_CbiO_domain1"/>
    <property type="match status" value="2"/>
</dbReference>
<comment type="similarity">
    <text evidence="2">Belongs to the ABC transporter superfamily.</text>
</comment>
<comment type="subcellular location">
    <subcellularLocation>
        <location evidence="1">Cell membrane</location>
        <topology evidence="1">Peripheral membrane protein</topology>
    </subcellularLocation>
</comment>
<keyword evidence="8" id="KW-0472">Membrane</keyword>
<keyword evidence="10" id="KW-0378">Hydrolase</keyword>
<sequence length="480" mass="54366">MKRSDSVIYLKQLSLAYPKAEKLLFDDLSLQIKDGEKVLLLGPSGAGKSTLLQVMANLIPRVVDLPLQAAELTIPEQTGYVFQEPDSQFCMPYVDEELAFVLENRKVPREQMLDRIQELLDLVGLAGLPSLHTSIHTLSQGMKQRLAVACALASEADVMLFDEPTALVDPAGAKALWEIIFRTCSNQTMVIVEHRIEEVLPYIERVILFDEAGQIQADCTPEALFQQHEKQLDKYGVWHPASWPTFLEEEPASSVLSDSNEQLLLEEWGVWRRKQQMLYSNKASAYRGSWICITGRNGAGKTTFLYGLMNLLKTSGSYKLLQKRVKKKTAVTPSVHFVFQNPEFQFVTDQVDKELLVGLMKQAGEEEVSAVLSQFGLFNQRSQHPYTLSTGQKRRLSVATAFMESKPFLFLDEPTFGQDAKHTFELLKKLESYRAQGGTILMVTHDQQIVEHFATHEWIIEAGEHHTTKRGRRLDHAIRD</sequence>
<dbReference type="Pfam" id="PF00005">
    <property type="entry name" value="ABC_tran"/>
    <property type="match status" value="2"/>
</dbReference>
<dbReference type="SUPFAM" id="SSF52540">
    <property type="entry name" value="P-loop containing nucleoside triphosphate hydrolases"/>
    <property type="match status" value="2"/>
</dbReference>
<dbReference type="PROSITE" id="PS50893">
    <property type="entry name" value="ABC_TRANSPORTER_2"/>
    <property type="match status" value="2"/>
</dbReference>
<evidence type="ECO:0000259" key="9">
    <source>
        <dbReference type="PROSITE" id="PS50893"/>
    </source>
</evidence>
<dbReference type="Proteomes" id="UP001179280">
    <property type="component" value="Unassembled WGS sequence"/>
</dbReference>
<evidence type="ECO:0000256" key="4">
    <source>
        <dbReference type="ARBA" id="ARBA00022475"/>
    </source>
</evidence>
<dbReference type="GO" id="GO:0005524">
    <property type="term" value="F:ATP binding"/>
    <property type="evidence" value="ECO:0007669"/>
    <property type="project" value="UniProtKB-KW"/>
</dbReference>